<dbReference type="Gene3D" id="3.40.50.1360">
    <property type="match status" value="1"/>
</dbReference>
<dbReference type="PROSITE" id="PS51000">
    <property type="entry name" value="HTH_DEOR_2"/>
    <property type="match status" value="1"/>
</dbReference>
<evidence type="ECO:0000256" key="4">
    <source>
        <dbReference type="ARBA" id="ARBA00023163"/>
    </source>
</evidence>
<accession>A0A516GXV2</accession>
<dbReference type="SUPFAM" id="SSF46785">
    <property type="entry name" value="Winged helix' DNA-binding domain"/>
    <property type="match status" value="1"/>
</dbReference>
<dbReference type="InterPro" id="IPR014036">
    <property type="entry name" value="DeoR-like_C"/>
</dbReference>
<dbReference type="InterPro" id="IPR001034">
    <property type="entry name" value="DeoR_HTH"/>
</dbReference>
<dbReference type="InterPro" id="IPR050313">
    <property type="entry name" value="Carb_Metab_HTH_regulators"/>
</dbReference>
<keyword evidence="3" id="KW-0238">DNA-binding</keyword>
<keyword evidence="4" id="KW-0804">Transcription</keyword>
<keyword evidence="1" id="KW-0678">Repressor</keyword>
<dbReference type="Pfam" id="PF00455">
    <property type="entry name" value="DeoRC"/>
    <property type="match status" value="1"/>
</dbReference>
<evidence type="ECO:0000256" key="1">
    <source>
        <dbReference type="ARBA" id="ARBA00022491"/>
    </source>
</evidence>
<evidence type="ECO:0000256" key="3">
    <source>
        <dbReference type="ARBA" id="ARBA00023125"/>
    </source>
</evidence>
<keyword evidence="7" id="KW-1185">Reference proteome</keyword>
<dbReference type="InterPro" id="IPR036390">
    <property type="entry name" value="WH_DNA-bd_sf"/>
</dbReference>
<feature type="domain" description="HTH deoR-type" evidence="5">
    <location>
        <begin position="3"/>
        <end position="58"/>
    </location>
</feature>
<dbReference type="SUPFAM" id="SSF100950">
    <property type="entry name" value="NagB/RpiA/CoA transferase-like"/>
    <property type="match status" value="1"/>
</dbReference>
<keyword evidence="2" id="KW-0805">Transcription regulation</keyword>
<dbReference type="InterPro" id="IPR018356">
    <property type="entry name" value="Tscrpt_reg_HTH_DeoR_CS"/>
</dbReference>
<evidence type="ECO:0000313" key="6">
    <source>
        <dbReference type="EMBL" id="QDO96374.1"/>
    </source>
</evidence>
<dbReference type="OrthoDB" id="9814815at2"/>
<dbReference type="InterPro" id="IPR037171">
    <property type="entry name" value="NagB/RpiA_transferase-like"/>
</dbReference>
<dbReference type="EMBL" id="CP041636">
    <property type="protein sequence ID" value="QDO96374.1"/>
    <property type="molecule type" value="Genomic_DNA"/>
</dbReference>
<gene>
    <name evidence="6" type="ORF">FNB15_03355</name>
</gene>
<evidence type="ECO:0000256" key="2">
    <source>
        <dbReference type="ARBA" id="ARBA00023015"/>
    </source>
</evidence>
<reference evidence="6 7" key="1">
    <citation type="submission" date="2019-07" db="EMBL/GenBank/DDBJ databases">
        <title>Genome sequencing for Ferrovibrio sp. K5.</title>
        <authorList>
            <person name="Park S.-J."/>
        </authorList>
    </citation>
    <scope>NUCLEOTIDE SEQUENCE [LARGE SCALE GENOMIC DNA]</scope>
    <source>
        <strain evidence="6 7">K5</strain>
    </source>
</reference>
<evidence type="ECO:0000259" key="5">
    <source>
        <dbReference type="PROSITE" id="PS51000"/>
    </source>
</evidence>
<protein>
    <submittedName>
        <fullName evidence="6">DeoR/GlpR transcriptional regulator</fullName>
    </submittedName>
</protein>
<dbReference type="PANTHER" id="PTHR30363:SF4">
    <property type="entry name" value="GLYCEROL-3-PHOSPHATE REGULON REPRESSOR"/>
    <property type="match status" value="1"/>
</dbReference>
<dbReference type="Proteomes" id="UP000317496">
    <property type="component" value="Chromosome"/>
</dbReference>
<sequence length="256" mass="27699">MWSQDRHRRIQGLLGHHKQVSADELARQLDVSRETIRRDLVELEAAGLLRRVHGGAILPEQTGKEAPFADRMQVRRREKQAIARAAARLVEPGQTCFVDAGSTTALLAVELAKIPGITVITNSIDVAGTINRDGIEATALLLGGQLHSDVPGTFGELTLSEVARFQVDIALLSPVAIHAERGASNFVLHEAEVARAMIRYADEFVLLADHGKIGQVSRANICSCSHIHRLVTDSAAGRKPLAELRRAGIGEIIVAD</sequence>
<dbReference type="Pfam" id="PF08220">
    <property type="entry name" value="HTH_DeoR"/>
    <property type="match status" value="1"/>
</dbReference>
<dbReference type="GO" id="GO:0003677">
    <property type="term" value="F:DNA binding"/>
    <property type="evidence" value="ECO:0007669"/>
    <property type="project" value="UniProtKB-KW"/>
</dbReference>
<dbReference type="SMART" id="SM00420">
    <property type="entry name" value="HTH_DEOR"/>
    <property type="match status" value="1"/>
</dbReference>
<evidence type="ECO:0000313" key="7">
    <source>
        <dbReference type="Proteomes" id="UP000317496"/>
    </source>
</evidence>
<dbReference type="PANTHER" id="PTHR30363">
    <property type="entry name" value="HTH-TYPE TRANSCRIPTIONAL REGULATOR SRLR-RELATED"/>
    <property type="match status" value="1"/>
</dbReference>
<dbReference type="PRINTS" id="PR00037">
    <property type="entry name" value="HTHLACR"/>
</dbReference>
<name>A0A516GXV2_9PROT</name>
<dbReference type="RefSeq" id="WP_144067355.1">
    <property type="nucleotide sequence ID" value="NZ_CP041636.1"/>
</dbReference>
<organism evidence="6 7">
    <name type="scientific">Ferrovibrio terrae</name>
    <dbReference type="NCBI Taxonomy" id="2594003"/>
    <lineage>
        <taxon>Bacteria</taxon>
        <taxon>Pseudomonadati</taxon>
        <taxon>Pseudomonadota</taxon>
        <taxon>Alphaproteobacteria</taxon>
        <taxon>Rhodospirillales</taxon>
        <taxon>Rhodospirillaceae</taxon>
        <taxon>Ferrovibrio</taxon>
    </lineage>
</organism>
<dbReference type="InterPro" id="IPR036388">
    <property type="entry name" value="WH-like_DNA-bd_sf"/>
</dbReference>
<proteinExistence type="predicted"/>
<dbReference type="GO" id="GO:0003700">
    <property type="term" value="F:DNA-binding transcription factor activity"/>
    <property type="evidence" value="ECO:0007669"/>
    <property type="project" value="InterPro"/>
</dbReference>
<dbReference type="AlphaFoldDB" id="A0A516GXV2"/>
<dbReference type="Gene3D" id="1.10.10.10">
    <property type="entry name" value="Winged helix-like DNA-binding domain superfamily/Winged helix DNA-binding domain"/>
    <property type="match status" value="1"/>
</dbReference>
<dbReference type="PROSITE" id="PS00894">
    <property type="entry name" value="HTH_DEOR_1"/>
    <property type="match status" value="1"/>
</dbReference>
<dbReference type="SMART" id="SM01134">
    <property type="entry name" value="DeoRC"/>
    <property type="match status" value="1"/>
</dbReference>
<dbReference type="KEGG" id="fer:FNB15_03355"/>